<accession>A0AAE0RQS7</accession>
<reference evidence="1" key="1">
    <citation type="journal article" date="2021" name="Genome Biol. Evol.">
        <title>A High-Quality Reference Genome for a Parasitic Bivalve with Doubly Uniparental Inheritance (Bivalvia: Unionida).</title>
        <authorList>
            <person name="Smith C.H."/>
        </authorList>
    </citation>
    <scope>NUCLEOTIDE SEQUENCE</scope>
    <source>
        <strain evidence="1">CHS0354</strain>
    </source>
</reference>
<dbReference type="AlphaFoldDB" id="A0AAE0RQS7"/>
<evidence type="ECO:0000313" key="1">
    <source>
        <dbReference type="EMBL" id="KAK3577897.1"/>
    </source>
</evidence>
<reference evidence="1" key="3">
    <citation type="submission" date="2023-05" db="EMBL/GenBank/DDBJ databases">
        <authorList>
            <person name="Smith C.H."/>
        </authorList>
    </citation>
    <scope>NUCLEOTIDE SEQUENCE</scope>
    <source>
        <strain evidence="1">CHS0354</strain>
        <tissue evidence="1">Mantle</tissue>
    </source>
</reference>
<name>A0AAE0RQS7_9BIVA</name>
<proteinExistence type="predicted"/>
<organism evidence="1 2">
    <name type="scientific">Potamilus streckersoni</name>
    <dbReference type="NCBI Taxonomy" id="2493646"/>
    <lineage>
        <taxon>Eukaryota</taxon>
        <taxon>Metazoa</taxon>
        <taxon>Spiralia</taxon>
        <taxon>Lophotrochozoa</taxon>
        <taxon>Mollusca</taxon>
        <taxon>Bivalvia</taxon>
        <taxon>Autobranchia</taxon>
        <taxon>Heteroconchia</taxon>
        <taxon>Palaeoheterodonta</taxon>
        <taxon>Unionida</taxon>
        <taxon>Unionoidea</taxon>
        <taxon>Unionidae</taxon>
        <taxon>Ambleminae</taxon>
        <taxon>Lampsilini</taxon>
        <taxon>Potamilus</taxon>
    </lineage>
</organism>
<dbReference type="Proteomes" id="UP001195483">
    <property type="component" value="Unassembled WGS sequence"/>
</dbReference>
<evidence type="ECO:0000313" key="2">
    <source>
        <dbReference type="Proteomes" id="UP001195483"/>
    </source>
</evidence>
<comment type="caution">
    <text evidence="1">The sequence shown here is derived from an EMBL/GenBank/DDBJ whole genome shotgun (WGS) entry which is preliminary data.</text>
</comment>
<protein>
    <submittedName>
        <fullName evidence="1">Uncharacterized protein</fullName>
    </submittedName>
</protein>
<reference evidence="1" key="2">
    <citation type="journal article" date="2021" name="Genome Biol. Evol.">
        <title>Developing a high-quality reference genome for a parasitic bivalve with doubly uniparental inheritance (Bivalvia: Unionida).</title>
        <authorList>
            <person name="Smith C.H."/>
        </authorList>
    </citation>
    <scope>NUCLEOTIDE SEQUENCE</scope>
    <source>
        <strain evidence="1">CHS0354</strain>
        <tissue evidence="1">Mantle</tissue>
    </source>
</reference>
<gene>
    <name evidence="1" type="ORF">CHS0354_008291</name>
</gene>
<keyword evidence="2" id="KW-1185">Reference proteome</keyword>
<sequence length="94" mass="11330">MNDIMSEKENDTDILTVKQSCKLPQVPQFEETDDEREEKLFDEFHNSIIDDFKTTPQDELIHVAKFSYWRLYDSLFDEPLYHSKKEFAVNNYNM</sequence>
<dbReference type="EMBL" id="JAEAOA010000553">
    <property type="protein sequence ID" value="KAK3577897.1"/>
    <property type="molecule type" value="Genomic_DNA"/>
</dbReference>